<dbReference type="AlphaFoldDB" id="A0A7V8UDX9"/>
<dbReference type="InterPro" id="IPR044930">
    <property type="entry name" value="Homing_endonuclease_His-Me"/>
</dbReference>
<evidence type="ECO:0000256" key="1">
    <source>
        <dbReference type="SAM" id="MobiDB-lite"/>
    </source>
</evidence>
<feature type="region of interest" description="Disordered" evidence="1">
    <location>
        <begin position="144"/>
        <end position="164"/>
    </location>
</feature>
<name>A0A7V8UDX9_9PSED</name>
<evidence type="ECO:0000313" key="4">
    <source>
        <dbReference type="Proteomes" id="UP000572407"/>
    </source>
</evidence>
<reference evidence="3 4" key="1">
    <citation type="submission" date="2019-06" db="EMBL/GenBank/DDBJ databases">
        <title>Analysis of the biodiversity of Brassica napus bacterial endophytes for the selection of potential efficient biofertilizers for rapeseed crops.</title>
        <authorList>
            <person name="Jimenez-Gomez A."/>
            <person name="Saati-Santamaria Z."/>
            <person name="Menendez E."/>
            <person name="Rivas R."/>
            <person name="Mateos P.F."/>
            <person name="Velazquez E."/>
            <person name="Garcia-Fraile P."/>
        </authorList>
    </citation>
    <scope>NUCLEOTIDE SEQUENCE [LARGE SCALE GENOMIC DNA]</scope>
    <source>
        <strain evidence="3 4">CDVBN10</strain>
    </source>
</reference>
<accession>A0A7V8UDX9</accession>
<protein>
    <recommendedName>
        <fullName evidence="2">HNH nuclease domain-containing protein</fullName>
    </recommendedName>
</protein>
<evidence type="ECO:0000259" key="2">
    <source>
        <dbReference type="Pfam" id="PF13392"/>
    </source>
</evidence>
<dbReference type="InterPro" id="IPR003615">
    <property type="entry name" value="HNH_nuc"/>
</dbReference>
<proteinExistence type="predicted"/>
<dbReference type="Pfam" id="PF13392">
    <property type="entry name" value="HNH_3"/>
    <property type="match status" value="1"/>
</dbReference>
<dbReference type="SUPFAM" id="SSF54060">
    <property type="entry name" value="His-Me finger endonucleases"/>
    <property type="match status" value="1"/>
</dbReference>
<evidence type="ECO:0000313" key="3">
    <source>
        <dbReference type="EMBL" id="MBA1379770.1"/>
    </source>
</evidence>
<dbReference type="EMBL" id="VDLV01000033">
    <property type="protein sequence ID" value="MBA1379770.1"/>
    <property type="molecule type" value="Genomic_DNA"/>
</dbReference>
<comment type="caution">
    <text evidence="3">The sequence shown here is derived from an EMBL/GenBank/DDBJ whole genome shotgun (WGS) entry which is preliminary data.</text>
</comment>
<organism evidence="3 4">
    <name type="scientific">Pseudomonas brassicacearum subsp. neoaurantiaca</name>
    <dbReference type="NCBI Taxonomy" id="494916"/>
    <lineage>
        <taxon>Bacteria</taxon>
        <taxon>Pseudomonadati</taxon>
        <taxon>Pseudomonadota</taxon>
        <taxon>Gammaproteobacteria</taxon>
        <taxon>Pseudomonadales</taxon>
        <taxon>Pseudomonadaceae</taxon>
        <taxon>Pseudomonas</taxon>
    </lineage>
</organism>
<feature type="domain" description="HNH nuclease" evidence="2">
    <location>
        <begin position="92"/>
        <end position="136"/>
    </location>
</feature>
<sequence length="213" mass="23947">MGWSAITSWPRSACRCFEVSRGCWDCSTAPRTSTRQRGVTAVADLCELISNISTLDSGFGSRLKVENQCIVYSGYRSRDGYGKVNRKGKVHFAHRYLWSLLNGSPSAEERVLHHCDNPPCCNPMHLFLGTQLDNMQDMRSKGRGRWVSQRGRPGHKGESNPKAKLTADQVQWIRNHYSSKYGSPFGSARLGEKFGVSRNTILHVVKGQTWRAI</sequence>
<dbReference type="InterPro" id="IPR044925">
    <property type="entry name" value="His-Me_finger_sf"/>
</dbReference>
<dbReference type="Proteomes" id="UP000572407">
    <property type="component" value="Unassembled WGS sequence"/>
</dbReference>
<dbReference type="GO" id="GO:0004519">
    <property type="term" value="F:endonuclease activity"/>
    <property type="evidence" value="ECO:0007669"/>
    <property type="project" value="InterPro"/>
</dbReference>
<dbReference type="Gene3D" id="3.90.75.10">
    <property type="entry name" value="Homing Intron 3 (I-ppo) Encoded Endonuclease, Chain A"/>
    <property type="match status" value="1"/>
</dbReference>
<gene>
    <name evidence="3" type="ORF">FHK92_18490</name>
</gene>